<dbReference type="InterPro" id="IPR003036">
    <property type="entry name" value="Gag_P30"/>
</dbReference>
<evidence type="ECO:0000313" key="2">
    <source>
        <dbReference type="Ensembl" id="ENSDNVP00000011419.1"/>
    </source>
</evidence>
<dbReference type="GO" id="GO:0019068">
    <property type="term" value="P:virion assembly"/>
    <property type="evidence" value="ECO:0007669"/>
    <property type="project" value="InterPro"/>
</dbReference>
<dbReference type="Gene3D" id="1.10.375.10">
    <property type="entry name" value="Human Immunodeficiency Virus Type 1 Capsid Protein"/>
    <property type="match status" value="1"/>
</dbReference>
<dbReference type="AlphaFoldDB" id="A0A8C4JQD2"/>
<dbReference type="Ensembl" id="ENSDNVT00000013759.1">
    <property type="protein sequence ID" value="ENSDNVP00000011419.1"/>
    <property type="gene ID" value="ENSDNVG00000008064.1"/>
</dbReference>
<organism evidence="2 3">
    <name type="scientific">Dromaius novaehollandiae</name>
    <name type="common">Emu</name>
    <dbReference type="NCBI Taxonomy" id="8790"/>
    <lineage>
        <taxon>Eukaryota</taxon>
        <taxon>Metazoa</taxon>
        <taxon>Chordata</taxon>
        <taxon>Craniata</taxon>
        <taxon>Vertebrata</taxon>
        <taxon>Euteleostomi</taxon>
        <taxon>Archelosauria</taxon>
        <taxon>Archosauria</taxon>
        <taxon>Dinosauria</taxon>
        <taxon>Saurischia</taxon>
        <taxon>Theropoda</taxon>
        <taxon>Coelurosauria</taxon>
        <taxon>Aves</taxon>
        <taxon>Palaeognathae</taxon>
        <taxon>Casuariiformes</taxon>
        <taxon>Dromaiidae</taxon>
        <taxon>Dromaius</taxon>
    </lineage>
</organism>
<evidence type="ECO:0000313" key="3">
    <source>
        <dbReference type="Proteomes" id="UP000694423"/>
    </source>
</evidence>
<protein>
    <recommendedName>
        <fullName evidence="1">Core shell protein Gag P30 domain-containing protein</fullName>
    </recommendedName>
</protein>
<feature type="domain" description="Core shell protein Gag P30" evidence="1">
    <location>
        <begin position="94"/>
        <end position="208"/>
    </location>
</feature>
<sequence length="208" mass="22879">MPPPGACCWPVALETQVSSKYLPQPPTSAETPVAVIPPHAPPPASASLYPHLPSAPTLQAPLEIVPVPGAAPPDLEGVPWIATTRVYRPWRPQDLIIWSQWLPRLRDDPERVLQIIKGITQAYDPTWGDKQTLLESVFTPDERCSILDANRRWAAEGGVGTAQTAWPAVDPGWNHNVDADYRQLQLAREGLEEAIRLAGQKTANWSKV</sequence>
<evidence type="ECO:0000259" key="1">
    <source>
        <dbReference type="Pfam" id="PF02093"/>
    </source>
</evidence>
<dbReference type="PANTHER" id="PTHR33166">
    <property type="entry name" value="GAG_P30 DOMAIN-CONTAINING PROTEIN"/>
    <property type="match status" value="1"/>
</dbReference>
<dbReference type="Pfam" id="PF02093">
    <property type="entry name" value="Gag_p30"/>
    <property type="match status" value="1"/>
</dbReference>
<dbReference type="Proteomes" id="UP000694423">
    <property type="component" value="Unplaced"/>
</dbReference>
<dbReference type="InterPro" id="IPR008919">
    <property type="entry name" value="Retrov_capsid_N"/>
</dbReference>
<name>A0A8C4JQD2_DRONO</name>
<reference evidence="2" key="2">
    <citation type="submission" date="2025-09" db="UniProtKB">
        <authorList>
            <consortium name="Ensembl"/>
        </authorList>
    </citation>
    <scope>IDENTIFICATION</scope>
</reference>
<accession>A0A8C4JQD2</accession>
<reference evidence="2" key="1">
    <citation type="submission" date="2025-08" db="UniProtKB">
        <authorList>
            <consortium name="Ensembl"/>
        </authorList>
    </citation>
    <scope>IDENTIFICATION</scope>
</reference>
<dbReference type="InterPro" id="IPR050462">
    <property type="entry name" value="Retroviral_Gag-Pol_poly"/>
</dbReference>
<dbReference type="SUPFAM" id="SSF47943">
    <property type="entry name" value="Retrovirus capsid protein, N-terminal core domain"/>
    <property type="match status" value="1"/>
</dbReference>
<keyword evidence="3" id="KW-1185">Reference proteome</keyword>
<proteinExistence type="predicted"/>